<dbReference type="EMBL" id="CAMKVN010004747">
    <property type="protein sequence ID" value="CAI2187669.1"/>
    <property type="molecule type" value="Genomic_DNA"/>
</dbReference>
<dbReference type="Gene3D" id="1.20.1270.10">
    <property type="match status" value="1"/>
</dbReference>
<evidence type="ECO:0000259" key="3">
    <source>
        <dbReference type="Pfam" id="PF01764"/>
    </source>
</evidence>
<dbReference type="Gene3D" id="2.60.34.10">
    <property type="entry name" value="Substrate Binding Domain Of DNAk, Chain A, domain 1"/>
    <property type="match status" value="1"/>
</dbReference>
<dbReference type="OrthoDB" id="426718at2759"/>
<dbReference type="SUPFAM" id="SSF100934">
    <property type="entry name" value="Heat shock protein 70kD (HSP70), C-terminal subdomain"/>
    <property type="match status" value="1"/>
</dbReference>
<comment type="caution">
    <text evidence="4">The sequence shown here is derived from an EMBL/GenBank/DDBJ whole genome shotgun (WGS) entry which is preliminary data.</text>
</comment>
<dbReference type="Pfam" id="PF00012">
    <property type="entry name" value="HSP70"/>
    <property type="match status" value="1"/>
</dbReference>
<sequence>HSEDNNLLGKFELIGIPPAPSSVSQIKVTFDINQNGILNVYAVDITTGKSNKAITEETFRLSRNRTYGDFVKMMRKLHNQYKNEIDWIVMHNIFQDEKVTGKLDLADKKRLDDNIQESIVWLDNNQGAEKDVYDNSRNHLKSIERGTVPFDFKNIITDINFFKKDYVICGSQIGFMGHSLGCAIATFSALDFLQKVQALANKNDQLFLSILGQPKVGDKLFAKYAGDNLITKRSIVKGDPVPRSNSFIEFETTEDPNGSASVSLFSLKLNSHTGPYFGGVTIKDCDKKAEGQSVKNDDDKEFENYDLSTDPKFNYDKDYDYGVLTMLRELMALTLTSHLIESNKTLFVININREHGEEQHVNAILASYPIMLKSAGVKEIKPPNFEIRVKQHDQSSINRTRAFNFLLDH</sequence>
<gene>
    <name evidence="4" type="ORF">FWILDA_LOCUS13197</name>
</gene>
<keyword evidence="2" id="KW-0067">ATP-binding</keyword>
<dbReference type="InterPro" id="IPR029058">
    <property type="entry name" value="AB_hydrolase_fold"/>
</dbReference>
<dbReference type="Pfam" id="PF01764">
    <property type="entry name" value="Lipase_3"/>
    <property type="match status" value="1"/>
</dbReference>
<evidence type="ECO:0000256" key="1">
    <source>
        <dbReference type="ARBA" id="ARBA00022741"/>
    </source>
</evidence>
<dbReference type="InterPro" id="IPR029047">
    <property type="entry name" value="HSP70_peptide-bd_sf"/>
</dbReference>
<accession>A0A9W4T0K8</accession>
<dbReference type="InterPro" id="IPR029048">
    <property type="entry name" value="HSP70_C_sf"/>
</dbReference>
<dbReference type="Gene3D" id="3.40.50.1820">
    <property type="entry name" value="alpha/beta hydrolase"/>
    <property type="match status" value="1"/>
</dbReference>
<proteinExistence type="predicted"/>
<name>A0A9W4T0K8_9GLOM</name>
<dbReference type="Proteomes" id="UP001153678">
    <property type="component" value="Unassembled WGS sequence"/>
</dbReference>
<evidence type="ECO:0000313" key="5">
    <source>
        <dbReference type="Proteomes" id="UP001153678"/>
    </source>
</evidence>
<dbReference type="SUPFAM" id="SSF100920">
    <property type="entry name" value="Heat shock protein 70kD (HSP70), peptide-binding domain"/>
    <property type="match status" value="1"/>
</dbReference>
<keyword evidence="5" id="KW-1185">Reference proteome</keyword>
<feature type="domain" description="Fungal lipase-type" evidence="3">
    <location>
        <begin position="171"/>
        <end position="244"/>
    </location>
</feature>
<dbReference type="AlphaFoldDB" id="A0A9W4T0K8"/>
<dbReference type="PANTHER" id="PTHR19375">
    <property type="entry name" value="HEAT SHOCK PROTEIN 70KDA"/>
    <property type="match status" value="1"/>
</dbReference>
<dbReference type="InterPro" id="IPR002921">
    <property type="entry name" value="Fungal_lipase-type"/>
</dbReference>
<dbReference type="GO" id="GO:0005524">
    <property type="term" value="F:ATP binding"/>
    <property type="evidence" value="ECO:0007669"/>
    <property type="project" value="UniProtKB-KW"/>
</dbReference>
<evidence type="ECO:0000256" key="2">
    <source>
        <dbReference type="ARBA" id="ARBA00022840"/>
    </source>
</evidence>
<evidence type="ECO:0000313" key="4">
    <source>
        <dbReference type="EMBL" id="CAI2187669.1"/>
    </source>
</evidence>
<dbReference type="InterPro" id="IPR013126">
    <property type="entry name" value="Hsp_70_fam"/>
</dbReference>
<protein>
    <submittedName>
        <fullName evidence="4">704_t:CDS:1</fullName>
    </submittedName>
</protein>
<dbReference type="GO" id="GO:0006629">
    <property type="term" value="P:lipid metabolic process"/>
    <property type="evidence" value="ECO:0007669"/>
    <property type="project" value="InterPro"/>
</dbReference>
<dbReference type="GO" id="GO:0140662">
    <property type="term" value="F:ATP-dependent protein folding chaperone"/>
    <property type="evidence" value="ECO:0007669"/>
    <property type="project" value="InterPro"/>
</dbReference>
<dbReference type="SUPFAM" id="SSF53474">
    <property type="entry name" value="alpha/beta-Hydrolases"/>
    <property type="match status" value="1"/>
</dbReference>
<reference evidence="4" key="1">
    <citation type="submission" date="2022-08" db="EMBL/GenBank/DDBJ databases">
        <authorList>
            <person name="Kallberg Y."/>
            <person name="Tangrot J."/>
            <person name="Rosling A."/>
        </authorList>
    </citation>
    <scope>NUCLEOTIDE SEQUENCE</scope>
    <source>
        <strain evidence="4">Wild A</strain>
    </source>
</reference>
<feature type="non-terminal residue" evidence="4">
    <location>
        <position position="409"/>
    </location>
</feature>
<organism evidence="4 5">
    <name type="scientific">Funneliformis geosporum</name>
    <dbReference type="NCBI Taxonomy" id="1117311"/>
    <lineage>
        <taxon>Eukaryota</taxon>
        <taxon>Fungi</taxon>
        <taxon>Fungi incertae sedis</taxon>
        <taxon>Mucoromycota</taxon>
        <taxon>Glomeromycotina</taxon>
        <taxon>Glomeromycetes</taxon>
        <taxon>Glomerales</taxon>
        <taxon>Glomeraceae</taxon>
        <taxon>Funneliformis</taxon>
    </lineage>
</organism>
<keyword evidence="1" id="KW-0547">Nucleotide-binding</keyword>